<feature type="signal peptide" evidence="12">
    <location>
        <begin position="1"/>
        <end position="18"/>
    </location>
</feature>
<evidence type="ECO:0000256" key="6">
    <source>
        <dbReference type="ARBA" id="ARBA00023157"/>
    </source>
</evidence>
<dbReference type="PROSITE" id="PS51352">
    <property type="entry name" value="THIOREDOXIN_2"/>
    <property type="match status" value="1"/>
</dbReference>
<dbReference type="PANTHER" id="PTHR42801:SF7">
    <property type="entry name" value="SLL1159 PROTEIN"/>
    <property type="match status" value="1"/>
</dbReference>
<keyword evidence="7" id="KW-0676">Redox-active center</keyword>
<dbReference type="Gene3D" id="3.40.30.10">
    <property type="entry name" value="Glutaredoxin"/>
    <property type="match status" value="1"/>
</dbReference>
<dbReference type="EC" id="1.11.1.24" evidence="2"/>
<evidence type="ECO:0000256" key="4">
    <source>
        <dbReference type="ARBA" id="ARBA00022862"/>
    </source>
</evidence>
<feature type="domain" description="Thioredoxin" evidence="13">
    <location>
        <begin position="25"/>
        <end position="193"/>
    </location>
</feature>
<evidence type="ECO:0000256" key="1">
    <source>
        <dbReference type="ARBA" id="ARBA00003330"/>
    </source>
</evidence>
<dbReference type="GO" id="GO:0045454">
    <property type="term" value="P:cell redox homeostasis"/>
    <property type="evidence" value="ECO:0007669"/>
    <property type="project" value="TreeGrafter"/>
</dbReference>
<sequence length="193" mass="21815">MKKLFTAILLLISFISFGQKEQSSIVAGQKAPMFKAIDQNGKTIISDEILENEQLIVVFYRGQWCPLCNKHLSHLQDHINDFKQAGARLVAISPEITVNVEKTINKTKASYSILYDENSKIMKQYGVDFVLPEQLQEKYKGYGIDLAVANGNDTQTLPVPATYVIGKDGIVKYVQYDPDYKNRSNAEEILKHL</sequence>
<evidence type="ECO:0000256" key="7">
    <source>
        <dbReference type="ARBA" id="ARBA00023284"/>
    </source>
</evidence>
<keyword evidence="6" id="KW-1015">Disulfide bond</keyword>
<evidence type="ECO:0000256" key="2">
    <source>
        <dbReference type="ARBA" id="ARBA00013017"/>
    </source>
</evidence>
<evidence type="ECO:0000256" key="3">
    <source>
        <dbReference type="ARBA" id="ARBA00022559"/>
    </source>
</evidence>
<proteinExistence type="inferred from homology"/>
<gene>
    <name evidence="14" type="ORF">BZG02_17390</name>
</gene>
<accession>A0A2N3HS87</accession>
<protein>
    <recommendedName>
        <fullName evidence="2">thioredoxin-dependent peroxiredoxin</fullName>
        <ecNumber evidence="2">1.11.1.24</ecNumber>
    </recommendedName>
    <alternativeName>
        <fullName evidence="8">Thioredoxin peroxidase</fullName>
    </alternativeName>
    <alternativeName>
        <fullName evidence="10">Thioredoxin-dependent peroxiredoxin Bcp</fullName>
    </alternativeName>
</protein>
<keyword evidence="15" id="KW-1185">Reference proteome</keyword>
<evidence type="ECO:0000313" key="15">
    <source>
        <dbReference type="Proteomes" id="UP000233535"/>
    </source>
</evidence>
<dbReference type="InterPro" id="IPR000866">
    <property type="entry name" value="AhpC/TSA"/>
</dbReference>
<evidence type="ECO:0000256" key="8">
    <source>
        <dbReference type="ARBA" id="ARBA00032824"/>
    </source>
</evidence>
<dbReference type="InterPro" id="IPR036249">
    <property type="entry name" value="Thioredoxin-like_sf"/>
</dbReference>
<name>A0A2N3HS87_9BACT</name>
<comment type="catalytic activity">
    <reaction evidence="11">
        <text>a hydroperoxide + [thioredoxin]-dithiol = an alcohol + [thioredoxin]-disulfide + H2O</text>
        <dbReference type="Rhea" id="RHEA:62620"/>
        <dbReference type="Rhea" id="RHEA-COMP:10698"/>
        <dbReference type="Rhea" id="RHEA-COMP:10700"/>
        <dbReference type="ChEBI" id="CHEBI:15377"/>
        <dbReference type="ChEBI" id="CHEBI:29950"/>
        <dbReference type="ChEBI" id="CHEBI:30879"/>
        <dbReference type="ChEBI" id="CHEBI:35924"/>
        <dbReference type="ChEBI" id="CHEBI:50058"/>
        <dbReference type="EC" id="1.11.1.24"/>
    </reaction>
</comment>
<dbReference type="Pfam" id="PF00578">
    <property type="entry name" value="AhpC-TSA"/>
    <property type="match status" value="1"/>
</dbReference>
<evidence type="ECO:0000256" key="11">
    <source>
        <dbReference type="ARBA" id="ARBA00049091"/>
    </source>
</evidence>
<keyword evidence="12" id="KW-0732">Signal</keyword>
<evidence type="ECO:0000256" key="9">
    <source>
        <dbReference type="ARBA" id="ARBA00038489"/>
    </source>
</evidence>
<dbReference type="CDD" id="cd02970">
    <property type="entry name" value="PRX_like2"/>
    <property type="match status" value="1"/>
</dbReference>
<dbReference type="PANTHER" id="PTHR42801">
    <property type="entry name" value="THIOREDOXIN-DEPENDENT PEROXIDE REDUCTASE"/>
    <property type="match status" value="1"/>
</dbReference>
<dbReference type="SUPFAM" id="SSF52833">
    <property type="entry name" value="Thioredoxin-like"/>
    <property type="match status" value="1"/>
</dbReference>
<dbReference type="GO" id="GO:0008379">
    <property type="term" value="F:thioredoxin peroxidase activity"/>
    <property type="evidence" value="ECO:0007669"/>
    <property type="project" value="TreeGrafter"/>
</dbReference>
<dbReference type="EMBL" id="MVDD01000019">
    <property type="protein sequence ID" value="PKQ60922.1"/>
    <property type="molecule type" value="Genomic_DNA"/>
</dbReference>
<evidence type="ECO:0000313" key="14">
    <source>
        <dbReference type="EMBL" id="PKQ60922.1"/>
    </source>
</evidence>
<keyword evidence="3" id="KW-0575">Peroxidase</keyword>
<evidence type="ECO:0000256" key="12">
    <source>
        <dbReference type="SAM" id="SignalP"/>
    </source>
</evidence>
<organism evidence="14 15">
    <name type="scientific">Labilibaculum filiforme</name>
    <dbReference type="NCBI Taxonomy" id="1940526"/>
    <lineage>
        <taxon>Bacteria</taxon>
        <taxon>Pseudomonadati</taxon>
        <taxon>Bacteroidota</taxon>
        <taxon>Bacteroidia</taxon>
        <taxon>Marinilabiliales</taxon>
        <taxon>Marinifilaceae</taxon>
        <taxon>Labilibaculum</taxon>
    </lineage>
</organism>
<dbReference type="InterPro" id="IPR013766">
    <property type="entry name" value="Thioredoxin_domain"/>
</dbReference>
<comment type="similarity">
    <text evidence="9">Belongs to the peroxiredoxin family. BCP/PrxQ subfamily.</text>
</comment>
<dbReference type="InterPro" id="IPR050924">
    <property type="entry name" value="Peroxiredoxin_BCP/PrxQ"/>
</dbReference>
<dbReference type="AlphaFoldDB" id="A0A2N3HS87"/>
<evidence type="ECO:0000256" key="5">
    <source>
        <dbReference type="ARBA" id="ARBA00023002"/>
    </source>
</evidence>
<keyword evidence="5" id="KW-0560">Oxidoreductase</keyword>
<dbReference type="GO" id="GO:0034599">
    <property type="term" value="P:cellular response to oxidative stress"/>
    <property type="evidence" value="ECO:0007669"/>
    <property type="project" value="TreeGrafter"/>
</dbReference>
<dbReference type="OrthoDB" id="9805634at2"/>
<dbReference type="GO" id="GO:0005737">
    <property type="term" value="C:cytoplasm"/>
    <property type="evidence" value="ECO:0007669"/>
    <property type="project" value="TreeGrafter"/>
</dbReference>
<dbReference type="Proteomes" id="UP000233535">
    <property type="component" value="Unassembled WGS sequence"/>
</dbReference>
<evidence type="ECO:0000256" key="10">
    <source>
        <dbReference type="ARBA" id="ARBA00042639"/>
    </source>
</evidence>
<dbReference type="RefSeq" id="WP_101263034.1">
    <property type="nucleotide sequence ID" value="NZ_MVDD01000019.1"/>
</dbReference>
<feature type="chain" id="PRO_5014625911" description="thioredoxin-dependent peroxiredoxin" evidence="12">
    <location>
        <begin position="19"/>
        <end position="193"/>
    </location>
</feature>
<comment type="caution">
    <text evidence="14">The sequence shown here is derived from an EMBL/GenBank/DDBJ whole genome shotgun (WGS) entry which is preliminary data.</text>
</comment>
<comment type="function">
    <text evidence="1">Thiol-specific peroxidase that catalyzes the reduction of hydrogen peroxide and organic hydroperoxides to water and alcohols, respectively. Plays a role in cell protection against oxidative stress by detoxifying peroxides and as sensor of hydrogen peroxide-mediated signaling events.</text>
</comment>
<evidence type="ECO:0000259" key="13">
    <source>
        <dbReference type="PROSITE" id="PS51352"/>
    </source>
</evidence>
<keyword evidence="4" id="KW-0049">Antioxidant</keyword>
<reference evidence="14 15" key="1">
    <citation type="journal article" date="2017" name="Front. Microbiol.">
        <title>Labilibaculum manganireducens gen. nov., sp. nov. and Labilibaculum filiforme sp. nov., Novel Bacteroidetes Isolated from Subsurface Sediments of the Baltic Sea.</title>
        <authorList>
            <person name="Vandieken V."/>
            <person name="Marshall I.P."/>
            <person name="Niemann H."/>
            <person name="Engelen B."/>
            <person name="Cypionka H."/>
        </authorList>
    </citation>
    <scope>NUCLEOTIDE SEQUENCE [LARGE SCALE GENOMIC DNA]</scope>
    <source>
        <strain evidence="14 15">59.16B</strain>
    </source>
</reference>